<evidence type="ECO:0008006" key="4">
    <source>
        <dbReference type="Google" id="ProtNLM"/>
    </source>
</evidence>
<dbReference type="Proteomes" id="UP000216991">
    <property type="component" value="Unassembled WGS sequence"/>
</dbReference>
<dbReference type="NCBIfam" id="NF033819">
    <property type="entry name" value="IS66_TnpB"/>
    <property type="match status" value="1"/>
</dbReference>
<keyword evidence="1" id="KW-0812">Transmembrane</keyword>
<evidence type="ECO:0000256" key="1">
    <source>
        <dbReference type="SAM" id="Phobius"/>
    </source>
</evidence>
<dbReference type="PANTHER" id="PTHR36455">
    <property type="match status" value="1"/>
</dbReference>
<feature type="transmembrane region" description="Helical" evidence="1">
    <location>
        <begin position="16"/>
        <end position="36"/>
    </location>
</feature>
<dbReference type="RefSeq" id="WP_094473103.1">
    <property type="nucleotide sequence ID" value="NZ_NOXT01000093.1"/>
</dbReference>
<sequence length="107" mass="12014">MVATRPVDFRRGHDGLAAYAQMALGFAPTQGLVLVFRARRSDRLKILYWDSNGIVMSYKRLEAGTFTWPRPGDAVMALTKLQFQALFAGLDWRRIAVPTTCLPRAAE</sequence>
<accession>A0A255YRS0</accession>
<protein>
    <recommendedName>
        <fullName evidence="4">Transposase</fullName>
    </recommendedName>
</protein>
<comment type="caution">
    <text evidence="2">The sequence shown here is derived from an EMBL/GenBank/DDBJ whole genome shotgun (WGS) entry which is preliminary data.</text>
</comment>
<keyword evidence="1" id="KW-1133">Transmembrane helix</keyword>
<reference evidence="2 3" key="1">
    <citation type="submission" date="2017-07" db="EMBL/GenBank/DDBJ databases">
        <title>Sandarakinorhabdus cyanobacteriorum sp. nov., a novel bacterium isolated from cyanobacterial aggregates in a eutrophic lake.</title>
        <authorList>
            <person name="Cai H."/>
        </authorList>
    </citation>
    <scope>NUCLEOTIDE SEQUENCE [LARGE SCALE GENOMIC DNA]</scope>
    <source>
        <strain evidence="2 3">TH057</strain>
    </source>
</reference>
<name>A0A255YRS0_9SPHN</name>
<proteinExistence type="predicted"/>
<keyword evidence="3" id="KW-1185">Reference proteome</keyword>
<dbReference type="AlphaFoldDB" id="A0A255YRS0"/>
<dbReference type="InterPro" id="IPR008878">
    <property type="entry name" value="Transposase_IS66_Orf2"/>
</dbReference>
<keyword evidence="1" id="KW-0472">Membrane</keyword>
<evidence type="ECO:0000313" key="3">
    <source>
        <dbReference type="Proteomes" id="UP000216991"/>
    </source>
</evidence>
<dbReference type="PANTHER" id="PTHR36455:SF1">
    <property type="entry name" value="BLR8292 PROTEIN"/>
    <property type="match status" value="1"/>
</dbReference>
<dbReference type="Pfam" id="PF05717">
    <property type="entry name" value="TnpB_IS66"/>
    <property type="match status" value="1"/>
</dbReference>
<dbReference type="OrthoDB" id="9801450at2"/>
<dbReference type="EMBL" id="NOXT01000093">
    <property type="protein sequence ID" value="OYQ31120.1"/>
    <property type="molecule type" value="Genomic_DNA"/>
</dbReference>
<evidence type="ECO:0000313" key="2">
    <source>
        <dbReference type="EMBL" id="OYQ31120.1"/>
    </source>
</evidence>
<organism evidence="2 3">
    <name type="scientific">Sandarakinorhabdus cyanobacteriorum</name>
    <dbReference type="NCBI Taxonomy" id="1981098"/>
    <lineage>
        <taxon>Bacteria</taxon>
        <taxon>Pseudomonadati</taxon>
        <taxon>Pseudomonadota</taxon>
        <taxon>Alphaproteobacteria</taxon>
        <taxon>Sphingomonadales</taxon>
        <taxon>Sphingosinicellaceae</taxon>
        <taxon>Sandarakinorhabdus</taxon>
    </lineage>
</organism>
<gene>
    <name evidence="2" type="ORF">CHU93_05310</name>
</gene>